<dbReference type="GO" id="GO:0022857">
    <property type="term" value="F:transmembrane transporter activity"/>
    <property type="evidence" value="ECO:0007669"/>
    <property type="project" value="InterPro"/>
</dbReference>
<feature type="transmembrane region" description="Helical" evidence="8">
    <location>
        <begin position="129"/>
        <end position="148"/>
    </location>
</feature>
<dbReference type="STRING" id="1336337.A0A3N4JEM9"/>
<feature type="compositionally biased region" description="Basic and acidic residues" evidence="7">
    <location>
        <begin position="7"/>
        <end position="24"/>
    </location>
</feature>
<dbReference type="InterPro" id="IPR005829">
    <property type="entry name" value="Sugar_transporter_CS"/>
</dbReference>
<evidence type="ECO:0000256" key="6">
    <source>
        <dbReference type="ARBA" id="ARBA00023136"/>
    </source>
</evidence>
<dbReference type="PROSITE" id="PS50850">
    <property type="entry name" value="MFS"/>
    <property type="match status" value="1"/>
</dbReference>
<keyword evidence="5 8" id="KW-1133">Transmembrane helix</keyword>
<evidence type="ECO:0000256" key="5">
    <source>
        <dbReference type="ARBA" id="ARBA00022989"/>
    </source>
</evidence>
<evidence type="ECO:0000256" key="2">
    <source>
        <dbReference type="ARBA" id="ARBA00010992"/>
    </source>
</evidence>
<evidence type="ECO:0000313" key="11">
    <source>
        <dbReference type="Proteomes" id="UP000276215"/>
    </source>
</evidence>
<evidence type="ECO:0000259" key="9">
    <source>
        <dbReference type="PROSITE" id="PS50850"/>
    </source>
</evidence>
<dbReference type="Proteomes" id="UP000276215">
    <property type="component" value="Unassembled WGS sequence"/>
</dbReference>
<dbReference type="Pfam" id="PF00083">
    <property type="entry name" value="Sugar_tr"/>
    <property type="match status" value="1"/>
</dbReference>
<dbReference type="EMBL" id="ML120412">
    <property type="protein sequence ID" value="RPA96723.1"/>
    <property type="molecule type" value="Genomic_DNA"/>
</dbReference>
<feature type="transmembrane region" description="Helical" evidence="8">
    <location>
        <begin position="102"/>
        <end position="122"/>
    </location>
</feature>
<dbReference type="InterPro" id="IPR005828">
    <property type="entry name" value="MFS_sugar_transport-like"/>
</dbReference>
<feature type="domain" description="Major facilitator superfamily (MFS) profile" evidence="9">
    <location>
        <begin position="61"/>
        <end position="218"/>
    </location>
</feature>
<name>A0A3N4JEM9_9PEZI</name>
<comment type="similarity">
    <text evidence="2">Belongs to the major facilitator superfamily. Sugar transporter (TC 2.A.1.1) family.</text>
</comment>
<sequence length="218" mass="22931">MMGEEIMDVHRRDSSGSKTHDSLHENVEQRNEVGGGGIAAAATGGEQAQVSETPTLWMWVLTFVSGISGLLFGYDTGVVSGALVVISGDLGPEELSSQQKEFITAATSLGALIFSVFSGALADQIGRKWVIAIADAVFISGAIIQAAAKSVWVMVAGRFIIGWGVGLASLIVPLYLAELSPARYRGRMILINVLFITFGQVVAYAIGAGLTQVASGWR</sequence>
<dbReference type="PROSITE" id="PS00216">
    <property type="entry name" value="SUGAR_TRANSPORT_1"/>
    <property type="match status" value="1"/>
</dbReference>
<dbReference type="PANTHER" id="PTHR48020">
    <property type="entry name" value="PROTON MYO-INOSITOL COTRANSPORTER"/>
    <property type="match status" value="1"/>
</dbReference>
<evidence type="ECO:0000256" key="7">
    <source>
        <dbReference type="SAM" id="MobiDB-lite"/>
    </source>
</evidence>
<feature type="transmembrane region" description="Helical" evidence="8">
    <location>
        <begin position="189"/>
        <end position="210"/>
    </location>
</feature>
<reference evidence="10 11" key="1">
    <citation type="journal article" date="2018" name="Nat. Ecol. Evol.">
        <title>Pezizomycetes genomes reveal the molecular basis of ectomycorrhizal truffle lifestyle.</title>
        <authorList>
            <person name="Murat C."/>
            <person name="Payen T."/>
            <person name="Noel B."/>
            <person name="Kuo A."/>
            <person name="Morin E."/>
            <person name="Chen J."/>
            <person name="Kohler A."/>
            <person name="Krizsan K."/>
            <person name="Balestrini R."/>
            <person name="Da Silva C."/>
            <person name="Montanini B."/>
            <person name="Hainaut M."/>
            <person name="Levati E."/>
            <person name="Barry K.W."/>
            <person name="Belfiori B."/>
            <person name="Cichocki N."/>
            <person name="Clum A."/>
            <person name="Dockter R.B."/>
            <person name="Fauchery L."/>
            <person name="Guy J."/>
            <person name="Iotti M."/>
            <person name="Le Tacon F."/>
            <person name="Lindquist E.A."/>
            <person name="Lipzen A."/>
            <person name="Malagnac F."/>
            <person name="Mello A."/>
            <person name="Molinier V."/>
            <person name="Miyauchi S."/>
            <person name="Poulain J."/>
            <person name="Riccioni C."/>
            <person name="Rubini A."/>
            <person name="Sitrit Y."/>
            <person name="Splivallo R."/>
            <person name="Traeger S."/>
            <person name="Wang M."/>
            <person name="Zifcakova L."/>
            <person name="Wipf D."/>
            <person name="Zambonelli A."/>
            <person name="Paolocci F."/>
            <person name="Nowrousian M."/>
            <person name="Ottonello S."/>
            <person name="Baldrian P."/>
            <person name="Spatafora J.W."/>
            <person name="Henrissat B."/>
            <person name="Nagy L.G."/>
            <person name="Aury J.M."/>
            <person name="Wincker P."/>
            <person name="Grigoriev I.V."/>
            <person name="Bonfante P."/>
            <person name="Martin F.M."/>
        </authorList>
    </citation>
    <scope>NUCLEOTIDE SEQUENCE [LARGE SCALE GENOMIC DNA]</scope>
    <source>
        <strain evidence="10 11">120613-1</strain>
    </source>
</reference>
<organism evidence="10 11">
    <name type="scientific">Choiromyces venosus 120613-1</name>
    <dbReference type="NCBI Taxonomy" id="1336337"/>
    <lineage>
        <taxon>Eukaryota</taxon>
        <taxon>Fungi</taxon>
        <taxon>Dikarya</taxon>
        <taxon>Ascomycota</taxon>
        <taxon>Pezizomycotina</taxon>
        <taxon>Pezizomycetes</taxon>
        <taxon>Pezizales</taxon>
        <taxon>Tuberaceae</taxon>
        <taxon>Choiromyces</taxon>
    </lineage>
</organism>
<dbReference type="Gene3D" id="1.20.1250.20">
    <property type="entry name" value="MFS general substrate transporter like domains"/>
    <property type="match status" value="1"/>
</dbReference>
<dbReference type="OrthoDB" id="6339427at2759"/>
<protein>
    <recommendedName>
        <fullName evidence="9">Major facilitator superfamily (MFS) profile domain-containing protein</fullName>
    </recommendedName>
</protein>
<evidence type="ECO:0000256" key="1">
    <source>
        <dbReference type="ARBA" id="ARBA00004141"/>
    </source>
</evidence>
<dbReference type="InterPro" id="IPR050814">
    <property type="entry name" value="Myo-inositol_Transporter"/>
</dbReference>
<dbReference type="GO" id="GO:0016020">
    <property type="term" value="C:membrane"/>
    <property type="evidence" value="ECO:0007669"/>
    <property type="project" value="UniProtKB-SubCell"/>
</dbReference>
<dbReference type="AlphaFoldDB" id="A0A3N4JEM9"/>
<dbReference type="GO" id="GO:0015798">
    <property type="term" value="P:myo-inositol transport"/>
    <property type="evidence" value="ECO:0007669"/>
    <property type="project" value="UniProtKB-ARBA"/>
</dbReference>
<dbReference type="GO" id="GO:0015791">
    <property type="term" value="P:polyol transmembrane transport"/>
    <property type="evidence" value="ECO:0007669"/>
    <property type="project" value="UniProtKB-ARBA"/>
</dbReference>
<evidence type="ECO:0000313" key="10">
    <source>
        <dbReference type="EMBL" id="RPA96723.1"/>
    </source>
</evidence>
<comment type="subcellular location">
    <subcellularLocation>
        <location evidence="1">Membrane</location>
        <topology evidence="1">Multi-pass membrane protein</topology>
    </subcellularLocation>
</comment>
<dbReference type="SUPFAM" id="SSF103473">
    <property type="entry name" value="MFS general substrate transporter"/>
    <property type="match status" value="1"/>
</dbReference>
<dbReference type="InterPro" id="IPR036259">
    <property type="entry name" value="MFS_trans_sf"/>
</dbReference>
<dbReference type="PANTHER" id="PTHR48020:SF12">
    <property type="entry name" value="PROTON MYO-INOSITOL COTRANSPORTER"/>
    <property type="match status" value="1"/>
</dbReference>
<evidence type="ECO:0000256" key="3">
    <source>
        <dbReference type="ARBA" id="ARBA00022448"/>
    </source>
</evidence>
<keyword evidence="3" id="KW-0813">Transport</keyword>
<dbReference type="InterPro" id="IPR003663">
    <property type="entry name" value="Sugar/inositol_transpt"/>
</dbReference>
<dbReference type="PRINTS" id="PR00171">
    <property type="entry name" value="SUGRTRNSPORT"/>
</dbReference>
<proteinExistence type="inferred from homology"/>
<feature type="region of interest" description="Disordered" evidence="7">
    <location>
        <begin position="1"/>
        <end position="24"/>
    </location>
</feature>
<dbReference type="InterPro" id="IPR020846">
    <property type="entry name" value="MFS_dom"/>
</dbReference>
<feature type="transmembrane region" description="Helical" evidence="8">
    <location>
        <begin position="160"/>
        <end position="177"/>
    </location>
</feature>
<gene>
    <name evidence="10" type="ORF">L873DRAFT_1693574</name>
</gene>
<keyword evidence="11" id="KW-1185">Reference proteome</keyword>
<evidence type="ECO:0000256" key="4">
    <source>
        <dbReference type="ARBA" id="ARBA00022692"/>
    </source>
</evidence>
<keyword evidence="4 8" id="KW-0812">Transmembrane</keyword>
<keyword evidence="6 8" id="KW-0472">Membrane</keyword>
<accession>A0A3N4JEM9</accession>
<evidence type="ECO:0000256" key="8">
    <source>
        <dbReference type="SAM" id="Phobius"/>
    </source>
</evidence>